<evidence type="ECO:0000256" key="5">
    <source>
        <dbReference type="ARBA" id="ARBA00023245"/>
    </source>
</evidence>
<dbReference type="InterPro" id="IPR044084">
    <property type="entry name" value="AvModA-like_subst-bd"/>
</dbReference>
<feature type="binding site" evidence="7">
    <location>
        <position position="79"/>
    </location>
    <ligand>
        <name>molybdate</name>
        <dbReference type="ChEBI" id="CHEBI:36264"/>
    </ligand>
</feature>
<dbReference type="GO" id="GO:0046872">
    <property type="term" value="F:metal ion binding"/>
    <property type="evidence" value="ECO:0007669"/>
    <property type="project" value="UniProtKB-KW"/>
</dbReference>
<dbReference type="GO" id="GO:1901359">
    <property type="term" value="F:tungstate binding"/>
    <property type="evidence" value="ECO:0007669"/>
    <property type="project" value="UniProtKB-ARBA"/>
</dbReference>
<evidence type="ECO:0000256" key="4">
    <source>
        <dbReference type="ARBA" id="ARBA00022729"/>
    </source>
</evidence>
<evidence type="ECO:0000256" key="2">
    <source>
        <dbReference type="ARBA" id="ARBA00022505"/>
    </source>
</evidence>
<dbReference type="Pfam" id="PF13531">
    <property type="entry name" value="SBP_bac_11"/>
    <property type="match status" value="1"/>
</dbReference>
<dbReference type="NCBIfam" id="TIGR01256">
    <property type="entry name" value="modA"/>
    <property type="match status" value="1"/>
</dbReference>
<evidence type="ECO:0000256" key="3">
    <source>
        <dbReference type="ARBA" id="ARBA00022723"/>
    </source>
</evidence>
<keyword evidence="9" id="KW-1185">Reference proteome</keyword>
<keyword evidence="3 7" id="KW-0479">Metal-binding</keyword>
<dbReference type="PANTHER" id="PTHR30632:SF14">
    <property type="entry name" value="TUNGSTATE_MOLYBDATE_CHROMATE-BINDING PROTEIN MODA"/>
    <property type="match status" value="1"/>
</dbReference>
<evidence type="ECO:0000313" key="9">
    <source>
        <dbReference type="Proteomes" id="UP000295375"/>
    </source>
</evidence>
<dbReference type="AlphaFoldDB" id="A0A4V3D815"/>
<evidence type="ECO:0000256" key="1">
    <source>
        <dbReference type="ARBA" id="ARBA00009175"/>
    </source>
</evidence>
<comment type="caution">
    <text evidence="8">The sequence shown here is derived from an EMBL/GenBank/DDBJ whole genome shotgun (WGS) entry which is preliminary data.</text>
</comment>
<keyword evidence="4" id="KW-0732">Signal</keyword>
<comment type="similarity">
    <text evidence="1">Belongs to the bacterial solute-binding protein ModA family.</text>
</comment>
<dbReference type="Proteomes" id="UP000295375">
    <property type="component" value="Unassembled WGS sequence"/>
</dbReference>
<comment type="subunit">
    <text evidence="6">The complex is composed of two ATP-binding proteins (ModC), two transmembrane proteins (ModB) and a solute-binding protein (ModA).</text>
</comment>
<dbReference type="RefSeq" id="WP_232475473.1">
    <property type="nucleotide sequence ID" value="NZ_CP037953.1"/>
</dbReference>
<proteinExistence type="inferred from homology"/>
<organism evidence="8 9">
    <name type="scientific">Permianibacter aggregans</name>
    <dbReference type="NCBI Taxonomy" id="1510150"/>
    <lineage>
        <taxon>Bacteria</taxon>
        <taxon>Pseudomonadati</taxon>
        <taxon>Pseudomonadota</taxon>
        <taxon>Gammaproteobacteria</taxon>
        <taxon>Pseudomonadales</taxon>
        <taxon>Pseudomonadaceae</taxon>
        <taxon>Permianibacter</taxon>
    </lineage>
</organism>
<dbReference type="CDD" id="cd13539">
    <property type="entry name" value="PBP2_AvModA"/>
    <property type="match status" value="1"/>
</dbReference>
<keyword evidence="5" id="KW-0826">Tungsten</keyword>
<dbReference type="PANTHER" id="PTHR30632">
    <property type="entry name" value="MOLYBDATE-BINDING PERIPLASMIC PROTEIN"/>
    <property type="match status" value="1"/>
</dbReference>
<keyword evidence="2 7" id="KW-0500">Molybdenum</keyword>
<name>A0A4V3D815_9GAMM</name>
<dbReference type="GO" id="GO:0015689">
    <property type="term" value="P:molybdate ion transport"/>
    <property type="evidence" value="ECO:0007669"/>
    <property type="project" value="InterPro"/>
</dbReference>
<accession>A0A4V3D815</accession>
<dbReference type="Gene3D" id="3.40.190.10">
    <property type="entry name" value="Periplasmic binding protein-like II"/>
    <property type="match status" value="2"/>
</dbReference>
<protein>
    <submittedName>
        <fullName evidence="8">Molybdate transport system substrate-binding protein</fullName>
    </submittedName>
</protein>
<evidence type="ECO:0000256" key="7">
    <source>
        <dbReference type="PIRSR" id="PIRSR004846-1"/>
    </source>
</evidence>
<evidence type="ECO:0000313" key="8">
    <source>
        <dbReference type="EMBL" id="TDQ49817.1"/>
    </source>
</evidence>
<dbReference type="SUPFAM" id="SSF53850">
    <property type="entry name" value="Periplasmic binding protein-like II"/>
    <property type="match status" value="1"/>
</dbReference>
<feature type="binding site" evidence="7">
    <location>
        <position position="187"/>
    </location>
    <ligand>
        <name>molybdate</name>
        <dbReference type="ChEBI" id="CHEBI:36264"/>
    </ligand>
</feature>
<dbReference type="FunFam" id="3.40.190.10:FF:000035">
    <property type="entry name" value="Molybdate ABC transporter substrate-binding protein"/>
    <property type="match status" value="1"/>
</dbReference>
<reference evidence="8 9" key="1">
    <citation type="submission" date="2019-03" db="EMBL/GenBank/DDBJ databases">
        <title>Genomic Encyclopedia of Type Strains, Phase IV (KMG-IV): sequencing the most valuable type-strain genomes for metagenomic binning, comparative biology and taxonomic classification.</title>
        <authorList>
            <person name="Goeker M."/>
        </authorList>
    </citation>
    <scope>NUCLEOTIDE SEQUENCE [LARGE SCALE GENOMIC DNA]</scope>
    <source>
        <strain evidence="8 9">DSM 103792</strain>
    </source>
</reference>
<gene>
    <name evidence="8" type="ORF">EV696_103189</name>
</gene>
<sequence length="275" mass="30647">MQQLWMYSILKPAKDRLLIGKLTRGLAIVGFSFGCFTGNAQAEQIQVAVASNFMAPMKVIVANFEQRTGHHVQLSFGASGKFYAQIKNGAPFHLFLSADQEKPMALERDGLVVPDSRFTYALGSLVLWSSKPGFIDTEASVLRRGQFNKLALANPKLAPYGVAAVQVLEKLNLRQTTESKWVQGENIAQTFQFVSTGNAELGFIALSQVIDNGKIKTGSAWLIPEELYQPIRQDAVWLRQGENSEAAKALWQFLQTESTRQLIKRYGYQVDNEQN</sequence>
<dbReference type="PIRSF" id="PIRSF004846">
    <property type="entry name" value="ModA"/>
    <property type="match status" value="1"/>
</dbReference>
<evidence type="ECO:0000256" key="6">
    <source>
        <dbReference type="ARBA" id="ARBA00062515"/>
    </source>
</evidence>
<dbReference type="InterPro" id="IPR005950">
    <property type="entry name" value="ModA"/>
</dbReference>
<dbReference type="InterPro" id="IPR050682">
    <property type="entry name" value="ModA/WtpA"/>
</dbReference>
<dbReference type="EMBL" id="SNYM01000003">
    <property type="protein sequence ID" value="TDQ49817.1"/>
    <property type="molecule type" value="Genomic_DNA"/>
</dbReference>
<dbReference type="GO" id="GO:0030973">
    <property type="term" value="F:molybdate ion binding"/>
    <property type="evidence" value="ECO:0007669"/>
    <property type="project" value="InterPro"/>
</dbReference>